<dbReference type="AlphaFoldDB" id="A0A1S7LEN9"/>
<dbReference type="EMBL" id="LO017727">
    <property type="protein sequence ID" value="CRH04998.1"/>
    <property type="molecule type" value="Genomic_DNA"/>
</dbReference>
<evidence type="ECO:0008006" key="2">
    <source>
        <dbReference type="Google" id="ProtNLM"/>
    </source>
</evidence>
<name>A0A1S7LEN9_MAGMO</name>
<protein>
    <recommendedName>
        <fullName evidence="2">Phage ABA sandwich domain-containing protein</fullName>
    </recommendedName>
</protein>
<proteinExistence type="predicted"/>
<evidence type="ECO:0000313" key="1">
    <source>
        <dbReference type="EMBL" id="CRH04998.1"/>
    </source>
</evidence>
<sequence length="121" mass="13534">MQEQVRRLFAMWQEQGSVRNKEHLLAGMLGDPKRGGDTPHYCSDIKLAQDAMDRAWNLLEEYAPVRVACHVEGDGASKEGRSCHVEWWPEDGDHIATPTFDSEAESRAFAAFAFLKLEAGG</sequence>
<accession>A0A1S7LEN9</accession>
<gene>
    <name evidence="1" type="ORF">MAGMO_0797</name>
</gene>
<organism evidence="1">
    <name type="scientific">Magnetococcus massalia (strain MO-1)</name>
    <dbReference type="NCBI Taxonomy" id="451514"/>
    <lineage>
        <taxon>Bacteria</taxon>
        <taxon>Pseudomonadati</taxon>
        <taxon>Pseudomonadota</taxon>
        <taxon>Magnetococcia</taxon>
        <taxon>Magnetococcales</taxon>
        <taxon>Magnetococcaceae</taxon>
        <taxon>Magnetococcus</taxon>
    </lineage>
</organism>
<reference evidence="1" key="1">
    <citation type="submission" date="2015-04" db="EMBL/GenBank/DDBJ databases">
        <authorList>
            <person name="Syromyatnikov M.Y."/>
            <person name="Popov V.N."/>
        </authorList>
    </citation>
    <scope>NUCLEOTIDE SEQUENCE</scope>
    <source>
        <strain evidence="1">MO-1</strain>
    </source>
</reference>